<name>A0A100JVQ7_STRSC</name>
<evidence type="ECO:0000256" key="2">
    <source>
        <dbReference type="ARBA" id="ARBA00022737"/>
    </source>
</evidence>
<dbReference type="OrthoDB" id="344301at2"/>
<dbReference type="PANTHER" id="PTHR23221">
    <property type="entry name" value="GLYCOSYLPHOSPHATIDYLINOSITOL PHOSPHOLIPASE D"/>
    <property type="match status" value="1"/>
</dbReference>
<dbReference type="PANTHER" id="PTHR23221:SF7">
    <property type="entry name" value="PHOSPHATIDYLINOSITOL-GLYCAN-SPECIFIC PHOSPHOLIPASE D"/>
    <property type="match status" value="1"/>
</dbReference>
<sequence length="474" mass="47564">MRTRPFLLAAALLASGLTPLALAAPAGAAVAKFADDFNGDGYRDLAVGAPGTDVDGASSAGAVIVLYGSKSGVSAANRSVITQNTGGVAGTAERQDSFGASLASADFDKDGYADLAVGATGEGVGVDTYVGQVTILWGGRKGLSGGTALPQPSDIAAEQGYSHGLAAADFNGDGSPDLTVTGLWQTRIYHGPFKKSTGASASASYVRTVGATRDVGAGDLTGDRAAERVYTEFTAADPGGRVRYHTYKGGKTTLVDMPKAEGDGRVTVGDINGDGYGDLVLANPEDPALQEGTGHLGGQVEIWYGGKGGPDLTQTPTVVNQDTPGVPGTGEESDFFGGSLSVGDINGDRYADLAVGARYEGVGGTPFAGSVTVLYGSAAGLTTKGARSYHQATAGVPGTPETQDGFGGAVRLIDLNRDGRAELVVAAPGENTRGALLVLKGTASGPTTKGARSITAANVGLKETAYSFGAQLAQ</sequence>
<comment type="caution">
    <text evidence="6">The sequence shown here is derived from an EMBL/GenBank/DDBJ whole genome shotgun (WGS) entry which is preliminary data.</text>
</comment>
<keyword evidence="1 5" id="KW-0732">Signal</keyword>
<protein>
    <submittedName>
        <fullName evidence="6">FG-GAP repeat protein</fullName>
    </submittedName>
</protein>
<evidence type="ECO:0000256" key="3">
    <source>
        <dbReference type="ARBA" id="ARBA00022801"/>
    </source>
</evidence>
<dbReference type="Pfam" id="PF01839">
    <property type="entry name" value="FG-GAP"/>
    <property type="match status" value="5"/>
</dbReference>
<reference evidence="7" key="3">
    <citation type="submission" date="2016-02" db="EMBL/GenBank/DDBJ databases">
        <title>Draft genome of pathogenic Streptomyces sp. in Japan.</title>
        <authorList>
            <person name="Tomihama T."/>
            <person name="Ikenaga M."/>
            <person name="Sakai M."/>
            <person name="Okubo T."/>
            <person name="Ikeda S."/>
        </authorList>
    </citation>
    <scope>NUCLEOTIDE SEQUENCE [LARGE SCALE GENOMIC DNA]</scope>
    <source>
        <strain evidence="7">S58</strain>
    </source>
</reference>
<dbReference type="SUPFAM" id="SSF69318">
    <property type="entry name" value="Integrin alpha N-terminal domain"/>
    <property type="match status" value="1"/>
</dbReference>
<dbReference type="InterPro" id="IPR000413">
    <property type="entry name" value="Integrin_alpha"/>
</dbReference>
<dbReference type="InterPro" id="IPR013517">
    <property type="entry name" value="FG-GAP"/>
</dbReference>
<proteinExistence type="predicted"/>
<organism evidence="6 7">
    <name type="scientific">Streptomyces scabiei</name>
    <dbReference type="NCBI Taxonomy" id="1930"/>
    <lineage>
        <taxon>Bacteria</taxon>
        <taxon>Bacillati</taxon>
        <taxon>Actinomycetota</taxon>
        <taxon>Actinomycetes</taxon>
        <taxon>Kitasatosporales</taxon>
        <taxon>Streptomycetaceae</taxon>
        <taxon>Streptomyces</taxon>
    </lineage>
</organism>
<dbReference type="RefSeq" id="WP_059083788.1">
    <property type="nucleotide sequence ID" value="NZ_BCMM01000042.1"/>
</dbReference>
<dbReference type="GO" id="GO:0007155">
    <property type="term" value="P:cell adhesion"/>
    <property type="evidence" value="ECO:0007669"/>
    <property type="project" value="InterPro"/>
</dbReference>
<reference evidence="6 7" key="2">
    <citation type="journal article" date="2016" name="Genome Announc.">
        <title>Draft Genome Sequences of Streptomyces scabiei S58, Streptomyces turgidiscabies T45, and Streptomyces acidiscabies a10, the Pathogens of Potato Common Scab, Isolated in Japan.</title>
        <authorList>
            <person name="Tomihama T."/>
            <person name="Nishi Y."/>
            <person name="Sakai M."/>
            <person name="Ikenaga M."/>
            <person name="Okubo T."/>
            <person name="Ikeda S."/>
        </authorList>
    </citation>
    <scope>NUCLEOTIDE SEQUENCE [LARGE SCALE GENOMIC DNA]</scope>
    <source>
        <strain evidence="6 7">S58</strain>
    </source>
</reference>
<dbReference type="InterPro" id="IPR028994">
    <property type="entry name" value="Integrin_alpha_N"/>
</dbReference>
<dbReference type="AlphaFoldDB" id="A0A100JVQ7"/>
<dbReference type="PROSITE" id="PS51470">
    <property type="entry name" value="FG_GAP"/>
    <property type="match status" value="3"/>
</dbReference>
<evidence type="ECO:0000256" key="4">
    <source>
        <dbReference type="ARBA" id="ARBA00023180"/>
    </source>
</evidence>
<feature type="chain" id="PRO_5007088825" evidence="5">
    <location>
        <begin position="24"/>
        <end position="474"/>
    </location>
</feature>
<dbReference type="EMBL" id="BCMM01000042">
    <property type="protein sequence ID" value="GAQ66567.1"/>
    <property type="molecule type" value="Genomic_DNA"/>
</dbReference>
<evidence type="ECO:0000313" key="7">
    <source>
        <dbReference type="Proteomes" id="UP000067448"/>
    </source>
</evidence>
<dbReference type="GO" id="GO:0016787">
    <property type="term" value="F:hydrolase activity"/>
    <property type="evidence" value="ECO:0007669"/>
    <property type="project" value="UniProtKB-KW"/>
</dbReference>
<keyword evidence="2" id="KW-0677">Repeat</keyword>
<dbReference type="InterPro" id="IPR013519">
    <property type="entry name" value="Int_alpha_beta-p"/>
</dbReference>
<reference evidence="7" key="1">
    <citation type="submission" date="2015-11" db="EMBL/GenBank/DDBJ databases">
        <authorList>
            <consortium name="Cross-ministerial Strategic Innovation Promotion Program (SIP) consortium"/>
            <person name="Tomihama T."/>
            <person name="Ikenaga M."/>
            <person name="Sakai M."/>
            <person name="Okubo T."/>
            <person name="Ikeda S."/>
        </authorList>
    </citation>
    <scope>NUCLEOTIDE SEQUENCE [LARGE SCALE GENOMIC DNA]</scope>
    <source>
        <strain evidence="7">S58</strain>
    </source>
</reference>
<keyword evidence="4" id="KW-0325">Glycoprotein</keyword>
<evidence type="ECO:0000256" key="5">
    <source>
        <dbReference type="SAM" id="SignalP"/>
    </source>
</evidence>
<accession>A0A100JVQ7</accession>
<gene>
    <name evidence="6" type="ORF">SsS58_07002</name>
</gene>
<evidence type="ECO:0000256" key="1">
    <source>
        <dbReference type="ARBA" id="ARBA00022729"/>
    </source>
</evidence>
<keyword evidence="3" id="KW-0378">Hydrolase</keyword>
<evidence type="ECO:0000313" key="6">
    <source>
        <dbReference type="EMBL" id="GAQ66567.1"/>
    </source>
</evidence>
<dbReference type="GO" id="GO:0008305">
    <property type="term" value="C:integrin complex"/>
    <property type="evidence" value="ECO:0007669"/>
    <property type="project" value="InterPro"/>
</dbReference>
<dbReference type="PRINTS" id="PR01185">
    <property type="entry name" value="INTEGRINA"/>
</dbReference>
<feature type="signal peptide" evidence="5">
    <location>
        <begin position="1"/>
        <end position="23"/>
    </location>
</feature>
<dbReference type="Gene3D" id="2.130.10.130">
    <property type="entry name" value="Integrin alpha, N-terminal"/>
    <property type="match status" value="3"/>
</dbReference>
<dbReference type="Proteomes" id="UP000067448">
    <property type="component" value="Unassembled WGS sequence"/>
</dbReference>
<dbReference type="SMART" id="SM00191">
    <property type="entry name" value="Int_alpha"/>
    <property type="match status" value="5"/>
</dbReference>